<accession>A0AAV0WH94</accession>
<dbReference type="Proteomes" id="UP001160148">
    <property type="component" value="Unassembled WGS sequence"/>
</dbReference>
<evidence type="ECO:0000313" key="1">
    <source>
        <dbReference type="EMBL" id="CAI6355148.1"/>
    </source>
</evidence>
<evidence type="ECO:0000313" key="2">
    <source>
        <dbReference type="Proteomes" id="UP001160148"/>
    </source>
</evidence>
<reference evidence="1 2" key="1">
    <citation type="submission" date="2023-01" db="EMBL/GenBank/DDBJ databases">
        <authorList>
            <person name="Whitehead M."/>
        </authorList>
    </citation>
    <scope>NUCLEOTIDE SEQUENCE [LARGE SCALE GENOMIC DNA]</scope>
</reference>
<organism evidence="1 2">
    <name type="scientific">Macrosiphum euphorbiae</name>
    <name type="common">potato aphid</name>
    <dbReference type="NCBI Taxonomy" id="13131"/>
    <lineage>
        <taxon>Eukaryota</taxon>
        <taxon>Metazoa</taxon>
        <taxon>Ecdysozoa</taxon>
        <taxon>Arthropoda</taxon>
        <taxon>Hexapoda</taxon>
        <taxon>Insecta</taxon>
        <taxon>Pterygota</taxon>
        <taxon>Neoptera</taxon>
        <taxon>Paraneoptera</taxon>
        <taxon>Hemiptera</taxon>
        <taxon>Sternorrhyncha</taxon>
        <taxon>Aphidomorpha</taxon>
        <taxon>Aphidoidea</taxon>
        <taxon>Aphididae</taxon>
        <taxon>Macrosiphini</taxon>
        <taxon>Macrosiphum</taxon>
    </lineage>
</organism>
<gene>
    <name evidence="1" type="ORF">MEUPH1_LOCUS11036</name>
</gene>
<dbReference type="AlphaFoldDB" id="A0AAV0WH94"/>
<proteinExistence type="predicted"/>
<name>A0AAV0WH94_9HEMI</name>
<keyword evidence="2" id="KW-1185">Reference proteome</keyword>
<sequence>MSKLTHFELVELLDGNISELSDFESDSDEEIDELLANFDENENFELPDFIEFENINDIPEVDVPGWFTVEKKNMKWLQKPFRPPKVSLNETKHCNMKYKIQYIIFQNILMILILKTCHFYKFVRGLKKY</sequence>
<comment type="caution">
    <text evidence="1">The sequence shown here is derived from an EMBL/GenBank/DDBJ whole genome shotgun (WGS) entry which is preliminary data.</text>
</comment>
<protein>
    <submittedName>
        <fullName evidence="1">Uncharacterized protein</fullName>
    </submittedName>
</protein>
<dbReference type="EMBL" id="CARXXK010000002">
    <property type="protein sequence ID" value="CAI6355148.1"/>
    <property type="molecule type" value="Genomic_DNA"/>
</dbReference>